<organism evidence="1 2">
    <name type="scientific">Acetobacter indonesiensis</name>
    <dbReference type="NCBI Taxonomy" id="104101"/>
    <lineage>
        <taxon>Bacteria</taxon>
        <taxon>Pseudomonadati</taxon>
        <taxon>Pseudomonadota</taxon>
        <taxon>Alphaproteobacteria</taxon>
        <taxon>Acetobacterales</taxon>
        <taxon>Acetobacteraceae</taxon>
        <taxon>Acetobacter</taxon>
    </lineage>
</organism>
<dbReference type="Proteomes" id="UP000194641">
    <property type="component" value="Unassembled WGS sequence"/>
</dbReference>
<gene>
    <name evidence="1" type="ORF">HK17_12495</name>
</gene>
<proteinExistence type="predicted"/>
<accession>A0A252ANU8</accession>
<comment type="caution">
    <text evidence="1">The sequence shown here is derived from an EMBL/GenBank/DDBJ whole genome shotgun (WGS) entry which is preliminary data.</text>
</comment>
<reference evidence="2" key="1">
    <citation type="submission" date="2014-06" db="EMBL/GenBank/DDBJ databases">
        <authorList>
            <person name="Winans N.J."/>
            <person name="Newell P.D."/>
            <person name="Douglas A.E."/>
        </authorList>
    </citation>
    <scope>NUCLEOTIDE SEQUENCE [LARGE SCALE GENOMIC DNA]</scope>
</reference>
<dbReference type="AlphaFoldDB" id="A0A252ANU8"/>
<sequence length="89" mass="9976">MQALQQTGKPVFHVIWQVESLLRALDFSPIIGGTVIHGLRQAAISLISQLTSLGTKPSSSLRIRTRDIVLETVILRFRTQLLVVEERLN</sequence>
<evidence type="ECO:0000313" key="2">
    <source>
        <dbReference type="Proteomes" id="UP000194641"/>
    </source>
</evidence>
<dbReference type="EMBL" id="JOPA01000039">
    <property type="protein sequence ID" value="OUI91353.1"/>
    <property type="molecule type" value="Genomic_DNA"/>
</dbReference>
<protein>
    <submittedName>
        <fullName evidence="1">Uncharacterized protein</fullName>
    </submittedName>
</protein>
<name>A0A252ANU8_9PROT</name>
<evidence type="ECO:0000313" key="1">
    <source>
        <dbReference type="EMBL" id="OUI91353.1"/>
    </source>
</evidence>